<feature type="compositionally biased region" description="Polar residues" evidence="7">
    <location>
        <begin position="79"/>
        <end position="90"/>
    </location>
</feature>
<dbReference type="GO" id="GO:0007165">
    <property type="term" value="P:signal transduction"/>
    <property type="evidence" value="ECO:0007669"/>
    <property type="project" value="InterPro"/>
</dbReference>
<evidence type="ECO:0000256" key="6">
    <source>
        <dbReference type="SAM" id="Coils"/>
    </source>
</evidence>
<dbReference type="PANTHER" id="PTHR44981:SF3">
    <property type="entry name" value="PERICENTRIN"/>
    <property type="match status" value="1"/>
</dbReference>
<evidence type="ECO:0000256" key="1">
    <source>
        <dbReference type="ARBA" id="ARBA00004300"/>
    </source>
</evidence>
<dbReference type="PANTHER" id="PTHR44981">
    <property type="entry name" value="PERICENTRIN-LIKE PROTEIN, ISOFORM F"/>
    <property type="match status" value="1"/>
</dbReference>
<dbReference type="OrthoDB" id="2020852at2759"/>
<feature type="region of interest" description="Disordered" evidence="7">
    <location>
        <begin position="3649"/>
        <end position="3671"/>
    </location>
</feature>
<feature type="compositionally biased region" description="Low complexity" evidence="7">
    <location>
        <begin position="4037"/>
        <end position="4052"/>
    </location>
</feature>
<dbReference type="GO" id="GO:0005813">
    <property type="term" value="C:centrosome"/>
    <property type="evidence" value="ECO:0007669"/>
    <property type="project" value="UniProtKB-SubCell"/>
</dbReference>
<feature type="coiled-coil region" evidence="6">
    <location>
        <begin position="1399"/>
        <end position="1433"/>
    </location>
</feature>
<feature type="coiled-coil region" evidence="6">
    <location>
        <begin position="1676"/>
        <end position="1801"/>
    </location>
</feature>
<feature type="coiled-coil region" evidence="6">
    <location>
        <begin position="613"/>
        <end position="710"/>
    </location>
</feature>
<feature type="coiled-coil region" evidence="6">
    <location>
        <begin position="780"/>
        <end position="988"/>
    </location>
</feature>
<feature type="compositionally biased region" description="Basic and acidic residues" evidence="7">
    <location>
        <begin position="2424"/>
        <end position="2440"/>
    </location>
</feature>
<dbReference type="CTD" id="5116"/>
<reference evidence="10" key="1">
    <citation type="submission" date="2025-08" db="UniProtKB">
        <authorList>
            <consortium name="RefSeq"/>
        </authorList>
    </citation>
    <scope>IDENTIFICATION</scope>
</reference>
<proteinExistence type="predicted"/>
<feature type="region of interest" description="Disordered" evidence="7">
    <location>
        <begin position="2806"/>
        <end position="2843"/>
    </location>
</feature>
<dbReference type="RefSeq" id="XP_031414934.1">
    <property type="nucleotide sequence ID" value="XM_031559074.2"/>
</dbReference>
<feature type="coiled-coil region" evidence="6">
    <location>
        <begin position="3692"/>
        <end position="3726"/>
    </location>
</feature>
<feature type="coiled-coil region" evidence="6">
    <location>
        <begin position="1595"/>
        <end position="1637"/>
    </location>
</feature>
<dbReference type="GO" id="GO:0005737">
    <property type="term" value="C:cytoplasm"/>
    <property type="evidence" value="ECO:0007669"/>
    <property type="project" value="UniProtKB-ARBA"/>
</dbReference>
<name>A0A6P8ESA9_CLUHA</name>
<evidence type="ECO:0000313" key="9">
    <source>
        <dbReference type="Proteomes" id="UP000515152"/>
    </source>
</evidence>
<accession>A0A6P8ESA9</accession>
<feature type="region of interest" description="Disordered" evidence="7">
    <location>
        <begin position="1128"/>
        <end position="1162"/>
    </location>
</feature>
<feature type="compositionally biased region" description="Basic and acidic residues" evidence="7">
    <location>
        <begin position="1128"/>
        <end position="1152"/>
    </location>
</feature>
<feature type="compositionally biased region" description="Basic and acidic residues" evidence="7">
    <location>
        <begin position="51"/>
        <end position="78"/>
    </location>
</feature>
<keyword evidence="4 6" id="KW-0175">Coiled coil</keyword>
<feature type="compositionally biased region" description="Low complexity" evidence="7">
    <location>
        <begin position="3330"/>
        <end position="3341"/>
    </location>
</feature>
<dbReference type="InterPro" id="IPR028745">
    <property type="entry name" value="AKAP9/Pericentrin"/>
</dbReference>
<evidence type="ECO:0000259" key="8">
    <source>
        <dbReference type="Pfam" id="PF10495"/>
    </source>
</evidence>
<dbReference type="GeneID" id="105894543"/>
<keyword evidence="2" id="KW-0963">Cytoplasm</keyword>
<feature type="region of interest" description="Disordered" evidence="7">
    <location>
        <begin position="4244"/>
        <end position="4292"/>
    </location>
</feature>
<feature type="region of interest" description="Disordered" evidence="7">
    <location>
        <begin position="3779"/>
        <end position="3805"/>
    </location>
</feature>
<feature type="coiled-coil region" evidence="6">
    <location>
        <begin position="158"/>
        <end position="192"/>
    </location>
</feature>
<gene>
    <name evidence="10" type="primary">pcnt</name>
</gene>
<dbReference type="KEGG" id="char:105894543"/>
<feature type="region of interest" description="Disordered" evidence="7">
    <location>
        <begin position="2421"/>
        <end position="2440"/>
    </location>
</feature>
<feature type="compositionally biased region" description="Polar residues" evidence="7">
    <location>
        <begin position="1153"/>
        <end position="1162"/>
    </location>
</feature>
<feature type="coiled-coil region" evidence="6">
    <location>
        <begin position="2322"/>
        <end position="2370"/>
    </location>
</feature>
<feature type="compositionally biased region" description="Basic and acidic residues" evidence="7">
    <location>
        <begin position="3658"/>
        <end position="3669"/>
    </location>
</feature>
<feature type="compositionally biased region" description="Low complexity" evidence="7">
    <location>
        <begin position="3306"/>
        <end position="3315"/>
    </location>
</feature>
<organism evidence="9 10">
    <name type="scientific">Clupea harengus</name>
    <name type="common">Atlantic herring</name>
    <dbReference type="NCBI Taxonomy" id="7950"/>
    <lineage>
        <taxon>Eukaryota</taxon>
        <taxon>Metazoa</taxon>
        <taxon>Chordata</taxon>
        <taxon>Craniata</taxon>
        <taxon>Vertebrata</taxon>
        <taxon>Euteleostomi</taxon>
        <taxon>Actinopterygii</taxon>
        <taxon>Neopterygii</taxon>
        <taxon>Teleostei</taxon>
        <taxon>Clupei</taxon>
        <taxon>Clupeiformes</taxon>
        <taxon>Clupeoidei</taxon>
        <taxon>Clupeidae</taxon>
        <taxon>Clupea</taxon>
    </lineage>
</organism>
<feature type="coiled-coil region" evidence="6">
    <location>
        <begin position="1462"/>
        <end position="1570"/>
    </location>
</feature>
<keyword evidence="5" id="KW-0206">Cytoskeleton</keyword>
<feature type="coiled-coil region" evidence="6">
    <location>
        <begin position="313"/>
        <end position="413"/>
    </location>
</feature>
<keyword evidence="9" id="KW-1185">Reference proteome</keyword>
<feature type="compositionally biased region" description="Basic residues" evidence="7">
    <location>
        <begin position="3228"/>
        <end position="3239"/>
    </location>
</feature>
<feature type="region of interest" description="Disordered" evidence="7">
    <location>
        <begin position="2009"/>
        <end position="2053"/>
    </location>
</feature>
<comment type="subcellular location">
    <subcellularLocation>
        <location evidence="1">Cytoplasm</location>
        <location evidence="1">Cytoskeleton</location>
        <location evidence="1">Microtubule organizing center</location>
        <location evidence="1">Centrosome</location>
    </subcellularLocation>
</comment>
<dbReference type="SUPFAM" id="SSF57997">
    <property type="entry name" value="Tropomyosin"/>
    <property type="match status" value="1"/>
</dbReference>
<feature type="region of interest" description="Disordered" evidence="7">
    <location>
        <begin position="3837"/>
        <end position="3873"/>
    </location>
</feature>
<feature type="coiled-coil region" evidence="6">
    <location>
        <begin position="1827"/>
        <end position="1872"/>
    </location>
</feature>
<dbReference type="InterPro" id="IPR019528">
    <property type="entry name" value="PACT_domain"/>
</dbReference>
<protein>
    <submittedName>
        <fullName evidence="10">Pericentrin isoform X1</fullName>
    </submittedName>
</protein>
<keyword evidence="3" id="KW-0597">Phosphoprotein</keyword>
<evidence type="ECO:0000256" key="5">
    <source>
        <dbReference type="ARBA" id="ARBA00023212"/>
    </source>
</evidence>
<feature type="compositionally biased region" description="Polar residues" evidence="7">
    <location>
        <begin position="4244"/>
        <end position="4262"/>
    </location>
</feature>
<evidence type="ECO:0000313" key="10">
    <source>
        <dbReference type="RefSeq" id="XP_031414934.1"/>
    </source>
</evidence>
<evidence type="ECO:0000256" key="4">
    <source>
        <dbReference type="ARBA" id="ARBA00023054"/>
    </source>
</evidence>
<feature type="region of interest" description="Disordered" evidence="7">
    <location>
        <begin position="3144"/>
        <end position="3165"/>
    </location>
</feature>
<evidence type="ECO:0000256" key="7">
    <source>
        <dbReference type="SAM" id="MobiDB-lite"/>
    </source>
</evidence>
<feature type="region of interest" description="Disordered" evidence="7">
    <location>
        <begin position="3990"/>
        <end position="4058"/>
    </location>
</feature>
<feature type="region of interest" description="Disordered" evidence="7">
    <location>
        <begin position="3462"/>
        <end position="3484"/>
    </location>
</feature>
<dbReference type="Proteomes" id="UP000515152">
    <property type="component" value="Chromosome 21"/>
</dbReference>
<evidence type="ECO:0000256" key="3">
    <source>
        <dbReference type="ARBA" id="ARBA00022553"/>
    </source>
</evidence>
<dbReference type="GO" id="GO:0060090">
    <property type="term" value="F:molecular adaptor activity"/>
    <property type="evidence" value="ECO:0007669"/>
    <property type="project" value="InterPro"/>
</dbReference>
<feature type="region of interest" description="Disordered" evidence="7">
    <location>
        <begin position="1"/>
        <end position="90"/>
    </location>
</feature>
<feature type="compositionally biased region" description="Basic and acidic residues" evidence="7">
    <location>
        <begin position="3151"/>
        <end position="3165"/>
    </location>
</feature>
<sequence>MDQDERQRKLEAGRAKLANYRQRRAKGDGASTQKKTPKRKGPAAQKNVGAAEDHHLEMCLTDEQDHGQDARTPPEHSPRSSSVDNSDQELQQCSRLTHHTDTEMQSSVLGDGAAAYQPEEMEDLGMKIIPHTGKEQLKQLQCAVEKRNEIISQLSVNLQVALESRDQVQSEAQQLTEQIQALQQQLQQAKEYLRCKSQGCAELSQAQQHVGPSLQNFQDQGSHVDLLQQQLKEFEQKTKEQQCLLVQKDSVISDLQQKLGVTESGLSELQTTFPQRASPSPSLMDLQCSPLPTGAFALSPEKCTESDHSDPLMERLQAELVKEKDLSRQAQERVEHLQQLVNSMESDRSSVEAQLAVVQAELKRAESHAHEAQQYKAEKDDLNREMSRLHGLVDELQNRLHEEEETARLMRSKHEADISNYDLRLLTLQEEREMDLAQLAETHEAALKRLQGEHDDEVQRKLLEQTQAQAAHLDFSSNRSASEDPSERVGQIKASKEQQNQDLASEGAAREDLCLDTSVSDDQAPLMDMYLTHAGQHNSSWAEESMEQHSLLETSQQFEFNSEVMHAGESRLLDHTENAADLTEGALSLPGDLDNLPSEPGESFVSEGMDLGKELLIQQYEELGDQLEQRERQLEILQEEVQRSAEEVEEARDRWSKASEDLEALKWELEAERDKRVRCEEIISQKEHEQDNLKNKLSFLQNLQEQQELEYQRSRTNEVDQEGKTIRLSSDDLIKELKEEKLQLVFQLKLQEQLVRDVQEKKLAGDSVSSDVQELFSRQLSALQAHRDQLLMQLESQREKTQTNSLLLGQKTLDVDSAHKELQQFSAKMEERGEKLQALEKERADLESKLNCLKENLTNLEEAQSQMVLEKASQERRIQALEEQVNSMENVLESELEDFQTQLEAKDSELEKIKVEHEKAEEERMEKDSAWLKELDAVRQALEELKRQHTEEVHSANSCHEEEIQHLKEKHQKEMDELDAEFDDRLSELKTYMDEEQRRQISTIKQVHEREHQRALSQMSVEQRESLERLREELTGEQRESMEEAHQAEMLQAQAQQNLELEALRLSLTNMHTAQLELSQTNMQKEKEAALSELQASLRDKWAQESAMLQARQQFELERVRELTRQQEERLQQQHQGEMEDLKNEWEKRLSEQKSSAEQLQDSQIQELKAQWTQEAEKTQADLQARVDEAQKSLGETQAALTEARANLEDLQASRDHEVQRLEQELDQAWADRDSAARAVEDLVASHKVVLQEEQARSQHLVEREKQLQQEVEKLQVQQAELKASSQQEAAHLWSQLEAMRSSRQELGELREQLVARSMRVEDIEHLKQEFTHQRRDLQEQNESELENLRTYFEQRLRSSEEGHREEIALLQLRLIEGALEESVLKSADSSFLSEGKADEEKNDMLAEINKQLEQHKEELDSLRVQLEQRHKQELDLLRSRMALAHREELLQVGNNLTDRYFSEIQELKNKHAMELEQLRARLSESHVKEITRLRLQSAQEVAREVESELEQRGEAQEQEHQARLTQLQAEAQRLLALEACMAQLTQEHVQELQRVAVQQQYELRQAEQKLKEGFAKELRVRLEEAQAEERERLTLEAQEELSHLRTELQAQLEEQRRALEGELATERERLRALEGGENPQLLALKQRLQAQHDGELRTARSTMAAEVKELNALLLEQSEDRLRDTHDRFQEEKGQLEERLAQERDSALGELGQKHQAELEAQKAELDKLTAQIEHLQQECQSLTDKHQAELESISSNHKAALLAQQVELAVKHSAEFDKLEAILQEANEAQLEAKEVELESRHGREKEKLEARMLANMDTLENTYLQEIHTIRDEKEAALGELERQHKAEVKQLEAEQLSITEELRRELAQAHIDKFNAMATKLNQAHQAELTAAMSQAQAGHCSSLEALQQQVLELEQQHSAALLEVRDMSSVERQQLQQQLNTLCAQHQQQLQELKGASARELEALRRELEEEASRQRLHFVEDAELFKCQSEELLQQRISQLKEESERERETAVEEKEKERKQAVGELTREREEVLEEQEGRLRQEQQQLEQSYKDKMDQLTVQLQQLDTVVAQLRSEVSGLQGALQGKSSEMSTLEGLLQRREREGQEGDNLVTMLRDDLTDAKQQRQALGEANERLQHVMLEMLKSAMATEELISRKVGACLTARMPSTGTDSGLEHTTSRTHGGSGDGPGTASVPAVESECGPDGSLWSLSDEGLELSQRLCESLFVGAEMQLEPQQEELLLGAGARLRSTVDKLLDLVDQSTQQLEQTERFSQTTTVDTAQLLLQHNQLLEQMDQEAGQKSHLQLELHKAEGLLEGYVCEKASMEERMQQKETREERLVQELEEVRERLQQLSEEHALLLRQRDALGAGLGDAEKGLLEETQRLAQERLDVQRQAEKDRGGLASRLRLLEVTLEEQESRDTEQEQQHRAQTEDLQQHIHALEKQLKHHRQFMDEQAVEREHERDEFQQEIKNLEAQLKLPTKGHSTTGKKGQRIEELVAQVESLQALIKDKIEEFGILQLAKEQAQCDVDERNEEIDKLTGRIRELEQALLSSTDTSRALTQLEQELQRARKNQQDLIQDKEALQQQQYGNKLQISALQSKLDETKHRLPENTIEHGLRQELDTAIQELQDKDQQVEDLLARVEDVQAELELRQEDVQQLSLQLELHTREHQAQEEQLQDAFTELQDTVSDLRRRQEEQEEEQQEALQLPAALLEEKNQEIDHLNQQLLRLQQEVELTRDNREVEEKQAEIEELQVQVERLRGDQQRVRESQEQEVEQLHEVIQRLQAELAQLAPNAHELSDPQVESEAESGGTAASPESTDFSWNAGPHGRAQALGQEESLCHELTSHSLQLSRQRLRKLRQELEEAAAEKEALQRLLLTQEEEYALQVKTLGASLKEERERLAKHQSEAKELSGLLEEREAQVEQLEARSRELEDGERECKATLAEMEVRMKEAEERRDEALRELENVGVEAQQRRGQTQEVSSLKEKKELEDLVLELQRSEEETRTTTETLRAKVAELEEQVQEARAKAVTLEMGKRELHVERQALRQREGRLQEEIENLKEEVMSKSCLVEELSDQLEDRVSQNEDTQKEVLTCAEETLAKADAALRERERQFNQLRAEHDALRVELATVKEGLSSSTERAEKLQEEGQTKDRALADLEVHNSRLKAELRGLQEDLAVQEEELAYQQRELEQLRQRCSPPAPPPPQLVSSTTSPIRHTHPHHHHHLHGPSFVSSVGASSLCSPEVLRRPDASMDERGAVHLHTISHLSELSGLQPERRLDLLHHRGRGGGGGSTHSSPSRSISMPPQPDTEPERRTASSSSGSIRSPTSLCASDNLSMLDSLDADKMDHLDLTSSMRSTSPGSAPEWVSDGYGSNVSSDLGARLKLELENTERLDAHFVDYLRYRGIAPADNADSAAGSMYHSDELLSPELQTLLKRVYQESCRVLSLSRRPVPSGQTASDSSPPPSWQQERRALQETVLSLRELLCRMADREPKTTGSDADWRQELLQAVRSVFDGERVWLHTELQALLSHTPHDHTPLISHMEKLLSKQEEQQKRSLEQLLGADRNSLQLEVQRLQAQLQMCSRQSQERLQQLHATLTAAQEEGMQRQQNLRKQVEQLEVQLQQRQTLCDDLRSRLQQEQSQDEQQRRQLQHEQEVTSQLRADLEETSLQLHSATKSQEQLRLKLATEEEAVSREQARAHELQEQLQQQSMSQSLRSTIEEQSSRLAQLGAGLEQERAAVSNLRGELRIERSRCEALLAQERQRTQQAVQEERGRANGLSEALARQSHEHARRLEEEALRQEAATAHDRAFIAELRAQLQQERDRQEQLEEQLAAATATHSHQRRVEEEQQTNMLEKRDSEECVRLREELQQLQAQREEVSVSLQEERGRARALQQELEALRAKVSALKESEKQRDEQWERQRSRDRQEQAERERRHDRNSQKLLELELLRQRDQQRLQELQHTLADLEVQEKQLTAEHLQRSSELGTHSSQTNTHSLQTHTDSSQTNTHNLHPSRHTTEQPSQSANHSQNSSSSSSSGMMERLLRENSELSERLTQLSEERVSLKHTLSCLERELHSHKRNEQVRSSGETAWLKERASLQMAVRSAQSQLAKLTAEIENRPLPEPSNSKVQRLYERYLRAESFRKSLAYQKRYLLLVLGGFHECEQVTLALIARMGAHPSHSDLRAAASLRSRPINRFRAGVRVVIAIFRLKFLTRKWQKAIRKTGMSSTMVNGHKPTGTSSLSTMRSEVLRPQHPSSAYNSPPTKDPPTQKSGVAPLVPPIKSQLITQNRMYASPVLLQTERSLSASQDAERSLTEYIQHLETIQQRLGAVRPVSPGESGRHGHGSMAHMMGQRQKWLSDNRGGLYFSCLSPAYMLPPGSPSLPSYPRKSDR</sequence>
<feature type="region of interest" description="Disordered" evidence="7">
    <location>
        <begin position="3207"/>
        <end position="3247"/>
    </location>
</feature>
<feature type="domain" description="Pericentrin/AKAP-450 centrosomal targeting" evidence="8">
    <location>
        <begin position="4151"/>
        <end position="4233"/>
    </location>
</feature>
<feature type="compositionally biased region" description="Basic and acidic residues" evidence="7">
    <location>
        <begin position="1"/>
        <end position="14"/>
    </location>
</feature>
<feature type="coiled-coil region" evidence="6">
    <location>
        <begin position="2623"/>
        <end position="2797"/>
    </location>
</feature>
<feature type="region of interest" description="Disordered" evidence="7">
    <location>
        <begin position="3294"/>
        <end position="3343"/>
    </location>
</feature>
<feature type="region of interest" description="Disordered" evidence="7">
    <location>
        <begin position="3921"/>
        <end position="3953"/>
    </location>
</feature>
<feature type="coiled-coil region" evidence="6">
    <location>
        <begin position="1020"/>
        <end position="1047"/>
    </location>
</feature>
<feature type="region of interest" description="Disordered" evidence="7">
    <location>
        <begin position="473"/>
        <end position="509"/>
    </location>
</feature>
<feature type="compositionally biased region" description="Basic and acidic residues" evidence="7">
    <location>
        <begin position="2009"/>
        <end position="2049"/>
    </location>
</feature>
<feature type="compositionally biased region" description="Polar residues" evidence="7">
    <location>
        <begin position="3997"/>
        <end position="4026"/>
    </location>
</feature>
<feature type="compositionally biased region" description="Polar residues" evidence="7">
    <location>
        <begin position="4270"/>
        <end position="4288"/>
    </location>
</feature>
<feature type="region of interest" description="Disordered" evidence="7">
    <location>
        <begin position="2173"/>
        <end position="2211"/>
    </location>
</feature>
<dbReference type="Pfam" id="PF10495">
    <property type="entry name" value="PACT_coil_coil"/>
    <property type="match status" value="1"/>
</dbReference>
<evidence type="ECO:0000256" key="2">
    <source>
        <dbReference type="ARBA" id="ARBA00022490"/>
    </source>
</evidence>
<feature type="coiled-coil region" evidence="6">
    <location>
        <begin position="1321"/>
        <end position="1355"/>
    </location>
</feature>